<keyword evidence="5 6" id="KW-0472">Membrane</keyword>
<dbReference type="Pfam" id="PF13440">
    <property type="entry name" value="Polysacc_synt_3"/>
    <property type="match status" value="1"/>
</dbReference>
<evidence type="ECO:0000256" key="1">
    <source>
        <dbReference type="ARBA" id="ARBA00004651"/>
    </source>
</evidence>
<evidence type="ECO:0000256" key="5">
    <source>
        <dbReference type="ARBA" id="ARBA00023136"/>
    </source>
</evidence>
<dbReference type="EMBL" id="CP001344">
    <property type="protein sequence ID" value="ACL46193.1"/>
    <property type="molecule type" value="Genomic_DNA"/>
</dbReference>
<feature type="transmembrane region" description="Helical" evidence="6">
    <location>
        <begin position="91"/>
        <end position="118"/>
    </location>
</feature>
<dbReference type="PANTHER" id="PTHR30250">
    <property type="entry name" value="PST FAMILY PREDICTED COLANIC ACID TRANSPORTER"/>
    <property type="match status" value="1"/>
</dbReference>
<feature type="transmembrane region" description="Helical" evidence="6">
    <location>
        <begin position="166"/>
        <end position="185"/>
    </location>
</feature>
<accession>B8HUJ1</accession>
<evidence type="ECO:0000313" key="7">
    <source>
        <dbReference type="EMBL" id="ACL46193.1"/>
    </source>
</evidence>
<dbReference type="OrthoDB" id="5240734at2"/>
<proteinExistence type="predicted"/>
<dbReference type="KEGG" id="cyn:Cyan7425_3876"/>
<comment type="subcellular location">
    <subcellularLocation>
        <location evidence="1">Cell membrane</location>
        <topology evidence="1">Multi-pass membrane protein</topology>
    </subcellularLocation>
</comment>
<keyword evidence="3 6" id="KW-0812">Transmembrane</keyword>
<evidence type="ECO:0000256" key="6">
    <source>
        <dbReference type="SAM" id="Phobius"/>
    </source>
</evidence>
<keyword evidence="4 6" id="KW-1133">Transmembrane helix</keyword>
<sequence>MKFHSVWKTIFLKCVELVKSDFIQKVLSTLTTRVLIIIIGLLISVILSRVLGPDGRGLLVSATTLSAIGVQFGNLGLHASNTYYVAKDRSLLSALISNSLLVCFGFGGLGAFVLWIIFSNYPNLAPVQSLLLILALIQIPFSLLYLLLQNLLLGIHKVREYNLSELFTSLLSILLTILLVALSTLTPESAFILNLFCTLIPSMWILLILSKNIYAFRSPSIPLLKESAWYGFKAYLAALFSFLVLKFDILMIQHFKGAEQVGIYSIAITLVDKIYILPAAFGSILFPKLSSLSNKDEKLNFLGKTLFPLIVAMVFAGLLLGFLAHPIIRLLYGEDFLPAVPVLIALLPGVICLGINSVLMNYFASIGMPPITVYSPLIATIINVIINTFLIPHFGIIGAALSSTISYSIMLVLSLAYLKIKFIKGCP</sequence>
<dbReference type="AlphaFoldDB" id="B8HUJ1"/>
<dbReference type="PANTHER" id="PTHR30250:SF11">
    <property type="entry name" value="O-ANTIGEN TRANSPORTER-RELATED"/>
    <property type="match status" value="1"/>
</dbReference>
<feature type="transmembrane region" description="Helical" evidence="6">
    <location>
        <begin position="371"/>
        <end position="390"/>
    </location>
</feature>
<dbReference type="STRING" id="395961.Cyan7425_3876"/>
<feature type="transmembrane region" description="Helical" evidence="6">
    <location>
        <begin position="340"/>
        <end position="359"/>
    </location>
</feature>
<feature type="transmembrane region" description="Helical" evidence="6">
    <location>
        <begin position="230"/>
        <end position="255"/>
    </location>
</feature>
<dbReference type="HOGENOM" id="CLU_541455_0_0_3"/>
<evidence type="ECO:0000256" key="3">
    <source>
        <dbReference type="ARBA" id="ARBA00022692"/>
    </source>
</evidence>
<feature type="transmembrane region" description="Helical" evidence="6">
    <location>
        <begin position="191"/>
        <end position="209"/>
    </location>
</feature>
<dbReference type="GO" id="GO:0005886">
    <property type="term" value="C:plasma membrane"/>
    <property type="evidence" value="ECO:0007669"/>
    <property type="project" value="UniProtKB-SubCell"/>
</dbReference>
<feature type="transmembrane region" description="Helical" evidence="6">
    <location>
        <begin position="306"/>
        <end position="328"/>
    </location>
</feature>
<organism evidence="7">
    <name type="scientific">Cyanothece sp. (strain PCC 7425 / ATCC 29141)</name>
    <dbReference type="NCBI Taxonomy" id="395961"/>
    <lineage>
        <taxon>Bacteria</taxon>
        <taxon>Bacillati</taxon>
        <taxon>Cyanobacteriota</taxon>
        <taxon>Cyanophyceae</taxon>
        <taxon>Gomontiellales</taxon>
        <taxon>Cyanothecaceae</taxon>
        <taxon>Cyanothece</taxon>
    </lineage>
</organism>
<dbReference type="InterPro" id="IPR050833">
    <property type="entry name" value="Poly_Biosynth_Transport"/>
</dbReference>
<feature type="transmembrane region" description="Helical" evidence="6">
    <location>
        <begin position="58"/>
        <end position="79"/>
    </location>
</feature>
<feature type="transmembrane region" description="Helical" evidence="6">
    <location>
        <begin position="261"/>
        <end position="286"/>
    </location>
</feature>
<dbReference type="CDD" id="cd13128">
    <property type="entry name" value="MATE_Wzx_like"/>
    <property type="match status" value="1"/>
</dbReference>
<feature type="transmembrane region" description="Helical" evidence="6">
    <location>
        <begin position="130"/>
        <end position="154"/>
    </location>
</feature>
<reference evidence="7" key="1">
    <citation type="submission" date="2009-01" db="EMBL/GenBank/DDBJ databases">
        <title>Complete sequence of chromosome Cyanothece sp. PCC 7425.</title>
        <authorList>
            <consortium name="US DOE Joint Genome Institute"/>
            <person name="Lucas S."/>
            <person name="Copeland A."/>
            <person name="Lapidus A."/>
            <person name="Glavina del Rio T."/>
            <person name="Dalin E."/>
            <person name="Tice H."/>
            <person name="Bruce D."/>
            <person name="Goodwin L."/>
            <person name="Pitluck S."/>
            <person name="Sims D."/>
            <person name="Meineke L."/>
            <person name="Brettin T."/>
            <person name="Detter J.C."/>
            <person name="Han C."/>
            <person name="Larimer F."/>
            <person name="Land M."/>
            <person name="Hauser L."/>
            <person name="Kyrpides N."/>
            <person name="Ovchinnikova G."/>
            <person name="Liberton M."/>
            <person name="Stoeckel J."/>
            <person name="Banerjee A."/>
            <person name="Singh A."/>
            <person name="Page L."/>
            <person name="Sato H."/>
            <person name="Zhao L."/>
            <person name="Sherman L."/>
            <person name="Pakrasi H."/>
            <person name="Richardson P."/>
        </authorList>
    </citation>
    <scope>NUCLEOTIDE SEQUENCE</scope>
    <source>
        <strain evidence="7">PCC 7425</strain>
    </source>
</reference>
<dbReference type="eggNOG" id="COG2244">
    <property type="taxonomic scope" value="Bacteria"/>
</dbReference>
<evidence type="ECO:0000256" key="2">
    <source>
        <dbReference type="ARBA" id="ARBA00022475"/>
    </source>
</evidence>
<protein>
    <submittedName>
        <fullName evidence="7">Polysaccharide biosynthesis protein</fullName>
    </submittedName>
</protein>
<evidence type="ECO:0000256" key="4">
    <source>
        <dbReference type="ARBA" id="ARBA00022989"/>
    </source>
</evidence>
<feature type="transmembrane region" description="Helical" evidence="6">
    <location>
        <begin position="34"/>
        <end position="52"/>
    </location>
</feature>
<name>B8HUJ1_CYAP4</name>
<feature type="transmembrane region" description="Helical" evidence="6">
    <location>
        <begin position="396"/>
        <end position="418"/>
    </location>
</feature>
<gene>
    <name evidence="7" type="ordered locus">Cyan7425_3876</name>
</gene>
<keyword evidence="2" id="KW-1003">Cell membrane</keyword>